<feature type="transmembrane region" description="Helical" evidence="1">
    <location>
        <begin position="78"/>
        <end position="100"/>
    </location>
</feature>
<evidence type="ECO:0000313" key="2">
    <source>
        <dbReference type="EMBL" id="ANU77576.1"/>
    </source>
</evidence>
<dbReference type="RefSeq" id="WP_065543690.1">
    <property type="nucleotide sequence ID" value="NZ_CP015405.2"/>
</dbReference>
<dbReference type="AlphaFoldDB" id="A0A1C7ID14"/>
<dbReference type="EMBL" id="CP015405">
    <property type="protein sequence ID" value="ANU77576.1"/>
    <property type="molecule type" value="Genomic_DNA"/>
</dbReference>
<dbReference type="Proteomes" id="UP000092574">
    <property type="component" value="Chromosome"/>
</dbReference>
<sequence>MKSLILKDLFNIGHNAKSMLFILVVFAIALIPFSGVEGYIFVCAILCSMMIVTTFSFDNNSKWTRYAMIMPVSKKELVVGKFVVLTIFCAVGSLFGLVIGSIGGFAMRKITFDLAGIGELLFLALAAWVISLIFGSMSIPLVFKFGAEKGRVLLLVSFLIPAGICFGIYQLLAILGVELTDQLVFILLCCSPLLALAWCYVMYQISYHIFTRQEF</sequence>
<evidence type="ECO:0008006" key="4">
    <source>
        <dbReference type="Google" id="ProtNLM"/>
    </source>
</evidence>
<dbReference type="OrthoDB" id="1655186at2"/>
<keyword evidence="1" id="KW-0472">Membrane</keyword>
<keyword evidence="1" id="KW-0812">Transmembrane</keyword>
<feature type="transmembrane region" description="Helical" evidence="1">
    <location>
        <begin position="39"/>
        <end position="57"/>
    </location>
</feature>
<feature type="transmembrane region" description="Helical" evidence="1">
    <location>
        <begin position="183"/>
        <end position="203"/>
    </location>
</feature>
<dbReference type="InterPro" id="IPR025699">
    <property type="entry name" value="ABC2_memb-like"/>
</dbReference>
<protein>
    <recommendedName>
        <fullName evidence="4">ABC-2 family transporter</fullName>
    </recommendedName>
</protein>
<evidence type="ECO:0000313" key="3">
    <source>
        <dbReference type="Proteomes" id="UP000092574"/>
    </source>
</evidence>
<accession>A0A1C7ID14</accession>
<reference evidence="2" key="1">
    <citation type="submission" date="2017-04" db="EMBL/GenBank/DDBJ databases">
        <title>Complete Genome Sequences of Twelve Strains of a Stable Defined Moderately Diverse Mouse Microbiota 2 (sDMDMm2).</title>
        <authorList>
            <person name="Uchimura Y."/>
            <person name="Wyss M."/>
            <person name="Brugiroux S."/>
            <person name="Limenitakis J.P."/>
            <person name="Stecher B."/>
            <person name="McCoy K.D."/>
            <person name="Macpherson A.J."/>
        </authorList>
    </citation>
    <scope>NUCLEOTIDE SEQUENCE</scope>
    <source>
        <strain evidence="2">YL58</strain>
    </source>
</reference>
<keyword evidence="3" id="KW-1185">Reference proteome</keyword>
<proteinExistence type="predicted"/>
<feature type="transmembrane region" description="Helical" evidence="1">
    <location>
        <begin position="120"/>
        <end position="143"/>
    </location>
</feature>
<dbReference type="STRING" id="1796616.A4V09_18575"/>
<name>A0A1C7ID14_9FIRM</name>
<organism evidence="2 3">
    <name type="scientific">Blautia pseudococcoides</name>
    <dbReference type="NCBI Taxonomy" id="1796616"/>
    <lineage>
        <taxon>Bacteria</taxon>
        <taxon>Bacillati</taxon>
        <taxon>Bacillota</taxon>
        <taxon>Clostridia</taxon>
        <taxon>Lachnospirales</taxon>
        <taxon>Lachnospiraceae</taxon>
        <taxon>Blautia</taxon>
    </lineage>
</organism>
<dbReference type="Pfam" id="PF13346">
    <property type="entry name" value="ABC2_membrane_5"/>
    <property type="match status" value="1"/>
</dbReference>
<dbReference type="KEGG" id="byl:A4V09_18575"/>
<evidence type="ECO:0000256" key="1">
    <source>
        <dbReference type="SAM" id="Phobius"/>
    </source>
</evidence>
<gene>
    <name evidence="2" type="ORF">A4V09_18575</name>
</gene>
<feature type="transmembrane region" description="Helical" evidence="1">
    <location>
        <begin position="12"/>
        <end position="33"/>
    </location>
</feature>
<keyword evidence="1" id="KW-1133">Transmembrane helix</keyword>
<feature type="transmembrane region" description="Helical" evidence="1">
    <location>
        <begin position="152"/>
        <end position="177"/>
    </location>
</feature>